<keyword evidence="3" id="KW-1185">Reference proteome</keyword>
<evidence type="ECO:0000256" key="1">
    <source>
        <dbReference type="SAM" id="MobiDB-lite"/>
    </source>
</evidence>
<feature type="region of interest" description="Disordered" evidence="1">
    <location>
        <begin position="83"/>
        <end position="116"/>
    </location>
</feature>
<sequence>MTSSRDLVLTRVRAAIADTTPAADLPRDYLRTHTPDDPGVILDLLAENLTDYRAVVHRCTGAGLPALLARILAEQGAGSVAVPPGLPPRGWPPPTCGSGPTLPRSLRATSTGPTPS</sequence>
<reference evidence="3" key="1">
    <citation type="journal article" date="2019" name="Int. J. Syst. Evol. Microbiol.">
        <title>The Global Catalogue of Microorganisms (GCM) 10K type strain sequencing project: providing services to taxonomists for standard genome sequencing and annotation.</title>
        <authorList>
            <consortium name="The Broad Institute Genomics Platform"/>
            <consortium name="The Broad Institute Genome Sequencing Center for Infectious Disease"/>
            <person name="Wu L."/>
            <person name="Ma J."/>
        </authorList>
    </citation>
    <scope>NUCLEOTIDE SEQUENCE [LARGE SCALE GENOMIC DNA]</scope>
    <source>
        <strain evidence="3">JCM 9088</strain>
    </source>
</reference>
<dbReference type="EMBL" id="BAAAUD010000007">
    <property type="protein sequence ID" value="GAA2923293.1"/>
    <property type="molecule type" value="Genomic_DNA"/>
</dbReference>
<comment type="caution">
    <text evidence="2">The sequence shown here is derived from an EMBL/GenBank/DDBJ whole genome shotgun (WGS) entry which is preliminary data.</text>
</comment>
<evidence type="ECO:0000313" key="3">
    <source>
        <dbReference type="Proteomes" id="UP001500403"/>
    </source>
</evidence>
<protein>
    <recommendedName>
        <fullName evidence="4">Lactate utilization protein C</fullName>
    </recommendedName>
</protein>
<accession>A0ABP6J6T4</accession>
<proteinExistence type="predicted"/>
<evidence type="ECO:0000313" key="2">
    <source>
        <dbReference type="EMBL" id="GAA2923293.1"/>
    </source>
</evidence>
<dbReference type="Proteomes" id="UP001500403">
    <property type="component" value="Unassembled WGS sequence"/>
</dbReference>
<feature type="compositionally biased region" description="Polar residues" evidence="1">
    <location>
        <begin position="107"/>
        <end position="116"/>
    </location>
</feature>
<evidence type="ECO:0008006" key="4">
    <source>
        <dbReference type="Google" id="ProtNLM"/>
    </source>
</evidence>
<feature type="compositionally biased region" description="Pro residues" evidence="1">
    <location>
        <begin position="84"/>
        <end position="95"/>
    </location>
</feature>
<gene>
    <name evidence="2" type="ORF">GCM10010446_04330</name>
</gene>
<name>A0ABP6J6T4_9ACTN</name>
<organism evidence="2 3">
    <name type="scientific">Streptomyces enissocaesilis</name>
    <dbReference type="NCBI Taxonomy" id="332589"/>
    <lineage>
        <taxon>Bacteria</taxon>
        <taxon>Bacillati</taxon>
        <taxon>Actinomycetota</taxon>
        <taxon>Actinomycetes</taxon>
        <taxon>Kitasatosporales</taxon>
        <taxon>Streptomycetaceae</taxon>
        <taxon>Streptomyces</taxon>
        <taxon>Streptomyces rochei group</taxon>
    </lineage>
</organism>